<evidence type="ECO:0000256" key="1">
    <source>
        <dbReference type="ARBA" id="ARBA00009246"/>
    </source>
</evidence>
<sequence>MKIVCVFLTALLALAFAGDQCPPSACTDEYSPVCGSDDQTYSNLCMLKNAQCQDSSLTLKSQGACPVVQHH</sequence>
<organism evidence="11">
    <name type="scientific">Unedogemmula bisaya</name>
    <name type="common">Sea snail</name>
    <name type="synonym">Lophiotoma bisaya</name>
    <dbReference type="NCBI Taxonomy" id="746885"/>
    <lineage>
        <taxon>Eukaryota</taxon>
        <taxon>Metazoa</taxon>
        <taxon>Spiralia</taxon>
        <taxon>Lophotrochozoa</taxon>
        <taxon>Mollusca</taxon>
        <taxon>Gastropoda</taxon>
        <taxon>Caenogastropoda</taxon>
        <taxon>Neogastropoda</taxon>
        <taxon>Conoidea</taxon>
        <taxon>Turridae</taxon>
        <taxon>Unedogemmula</taxon>
    </lineage>
</organism>
<dbReference type="GO" id="GO:0090729">
    <property type="term" value="F:toxin activity"/>
    <property type="evidence" value="ECO:0007669"/>
    <property type="project" value="UniProtKB-KW"/>
</dbReference>
<reference evidence="11" key="2">
    <citation type="submission" date="2014-09" db="EMBL/GenBank/DDBJ databases">
        <authorList>
            <person name="Gonzales D.T.T."/>
            <person name="Saloma C.P."/>
        </authorList>
    </citation>
    <scope>NUCLEOTIDE SEQUENCE</scope>
    <source>
        <tissue evidence="11">Venom duct</tissue>
    </source>
</reference>
<dbReference type="Gene3D" id="3.30.60.30">
    <property type="match status" value="1"/>
</dbReference>
<keyword evidence="9" id="KW-0732">Signal</keyword>
<evidence type="ECO:0000256" key="9">
    <source>
        <dbReference type="SAM" id="SignalP"/>
    </source>
</evidence>
<evidence type="ECO:0000256" key="7">
    <source>
        <dbReference type="ARBA" id="ARBA00023157"/>
    </source>
</evidence>
<comment type="function">
    <text evidence="8">Acts as a neurotoxin by inhibiting an ion channel. May also act as a serine protease inhibitor, since it possess the kazal serine protease inhibitor signature.</text>
</comment>
<accession>A0A098LWJ9</accession>
<dbReference type="GO" id="GO:0004867">
    <property type="term" value="F:serine-type endopeptidase inhibitor activity"/>
    <property type="evidence" value="ECO:0007669"/>
    <property type="project" value="UniProtKB-KW"/>
</dbReference>
<evidence type="ECO:0000256" key="6">
    <source>
        <dbReference type="ARBA" id="ARBA00022900"/>
    </source>
</evidence>
<protein>
    <submittedName>
        <fullName evidence="11">Ubs_10 putative toxin</fullName>
    </submittedName>
</protein>
<dbReference type="PANTHER" id="PTHR10913">
    <property type="entry name" value="FOLLISTATIN-RELATED"/>
    <property type="match status" value="1"/>
</dbReference>
<dbReference type="InterPro" id="IPR036058">
    <property type="entry name" value="Kazal_dom_sf"/>
</dbReference>
<keyword evidence="3" id="KW-0646">Protease inhibitor</keyword>
<evidence type="ECO:0000313" key="11">
    <source>
        <dbReference type="EMBL" id="JAC94847.1"/>
    </source>
</evidence>
<feature type="signal peptide" evidence="9">
    <location>
        <begin position="1"/>
        <end position="17"/>
    </location>
</feature>
<evidence type="ECO:0000256" key="5">
    <source>
        <dbReference type="ARBA" id="ARBA00022872"/>
    </source>
</evidence>
<evidence type="ECO:0000256" key="4">
    <source>
        <dbReference type="ARBA" id="ARBA00022699"/>
    </source>
</evidence>
<keyword evidence="6" id="KW-0722">Serine protease inhibitor</keyword>
<dbReference type="SUPFAM" id="SSF100895">
    <property type="entry name" value="Kazal-type serine protease inhibitors"/>
    <property type="match status" value="1"/>
</dbReference>
<dbReference type="GO" id="GO:0005576">
    <property type="term" value="C:extracellular region"/>
    <property type="evidence" value="ECO:0007669"/>
    <property type="project" value="TreeGrafter"/>
</dbReference>
<dbReference type="SMART" id="SM00280">
    <property type="entry name" value="KAZAL"/>
    <property type="match status" value="1"/>
</dbReference>
<dbReference type="GO" id="GO:0099106">
    <property type="term" value="F:ion channel regulator activity"/>
    <property type="evidence" value="ECO:0007669"/>
    <property type="project" value="UniProtKB-KW"/>
</dbReference>
<feature type="chain" id="PRO_5001945398" evidence="9">
    <location>
        <begin position="18"/>
        <end position="71"/>
    </location>
</feature>
<evidence type="ECO:0000256" key="2">
    <source>
        <dbReference type="ARBA" id="ARBA00022656"/>
    </source>
</evidence>
<reference evidence="11" key="1">
    <citation type="journal article" date="2014" name="Toxicon">
        <title>A bioinformatics survey for conotoxin-like sequences in three turrid snail venom duct transcriptomes.</title>
        <authorList>
            <person name="Gonzales D.T."/>
            <person name="Saloma C.P."/>
        </authorList>
    </citation>
    <scope>NUCLEOTIDE SEQUENCE</scope>
    <source>
        <tissue evidence="11">Venom duct</tissue>
    </source>
</reference>
<dbReference type="InterPro" id="IPR002350">
    <property type="entry name" value="Kazal_dom"/>
</dbReference>
<evidence type="ECO:0000259" key="10">
    <source>
        <dbReference type="PROSITE" id="PS51465"/>
    </source>
</evidence>
<dbReference type="PANTHER" id="PTHR10913:SF45">
    <property type="entry name" value="FOLLISTATIN, ISOFORM A-RELATED"/>
    <property type="match status" value="1"/>
</dbReference>
<evidence type="ECO:0000256" key="3">
    <source>
        <dbReference type="ARBA" id="ARBA00022690"/>
    </source>
</evidence>
<comment type="similarity">
    <text evidence="1">Belongs to the conopeptide P-like superfamily.</text>
</comment>
<dbReference type="CDD" id="cd00104">
    <property type="entry name" value="KAZAL_FS"/>
    <property type="match status" value="1"/>
</dbReference>
<dbReference type="InterPro" id="IPR050653">
    <property type="entry name" value="Prot_Inhib_GrowthFact_Antg"/>
</dbReference>
<keyword evidence="7" id="KW-1015">Disulfide bond</keyword>
<dbReference type="PROSITE" id="PS51465">
    <property type="entry name" value="KAZAL_2"/>
    <property type="match status" value="1"/>
</dbReference>
<name>A0A098LWJ9_UNEBI</name>
<keyword evidence="5" id="KW-0872">Ion channel impairing toxin</keyword>
<evidence type="ECO:0000256" key="8">
    <source>
        <dbReference type="ARBA" id="ARBA00046000"/>
    </source>
</evidence>
<dbReference type="Pfam" id="PF00050">
    <property type="entry name" value="Kazal_1"/>
    <property type="match status" value="1"/>
</dbReference>
<proteinExistence type="inferred from homology"/>
<feature type="domain" description="Kazal-like" evidence="10">
    <location>
        <begin position="15"/>
        <end position="67"/>
    </location>
</feature>
<keyword evidence="2" id="KW-0800">Toxin</keyword>
<keyword evidence="4" id="KW-0528">Neurotoxin</keyword>
<dbReference type="EMBL" id="GBQY01000010">
    <property type="protein sequence ID" value="JAC94847.1"/>
    <property type="molecule type" value="Transcribed_RNA"/>
</dbReference>
<dbReference type="AlphaFoldDB" id="A0A098LWJ9"/>